<dbReference type="InterPro" id="IPR050226">
    <property type="entry name" value="NagZ_Beta-hexosaminidase"/>
</dbReference>
<dbReference type="Pfam" id="PF00933">
    <property type="entry name" value="Glyco_hydro_3"/>
    <property type="match status" value="1"/>
</dbReference>
<dbReference type="Gene3D" id="3.20.20.300">
    <property type="entry name" value="Glycoside hydrolase, family 3, N-terminal domain"/>
    <property type="match status" value="1"/>
</dbReference>
<dbReference type="SUPFAM" id="SSF51445">
    <property type="entry name" value="(Trans)glycosidases"/>
    <property type="match status" value="1"/>
</dbReference>
<dbReference type="InterPro" id="IPR001764">
    <property type="entry name" value="Glyco_hydro_3_N"/>
</dbReference>
<evidence type="ECO:0000259" key="8">
    <source>
        <dbReference type="Pfam" id="PF00933"/>
    </source>
</evidence>
<feature type="region of interest" description="Disordered" evidence="6">
    <location>
        <begin position="451"/>
        <end position="491"/>
    </location>
</feature>
<dbReference type="PANTHER" id="PTHR30480">
    <property type="entry name" value="BETA-HEXOSAMINIDASE-RELATED"/>
    <property type="match status" value="1"/>
</dbReference>
<proteinExistence type="inferred from homology"/>
<dbReference type="InterPro" id="IPR017853">
    <property type="entry name" value="GH"/>
</dbReference>
<comment type="similarity">
    <text evidence="1">Belongs to the glycosyl hydrolase 3 family.</text>
</comment>
<dbReference type="PANTHER" id="PTHR30480:SF14">
    <property type="entry name" value="HYDROLASE, PUTATIVE (AFU_ORTHOLOGUE AFUA_4G13770)-RELATED"/>
    <property type="match status" value="1"/>
</dbReference>
<evidence type="ECO:0000256" key="3">
    <source>
        <dbReference type="ARBA" id="ARBA00023180"/>
    </source>
</evidence>
<name>A0AAJ6QC20_ASPNG</name>
<evidence type="ECO:0000313" key="9">
    <source>
        <dbReference type="RefSeq" id="XP_001391067.3"/>
    </source>
</evidence>
<feature type="signal peptide" evidence="7">
    <location>
        <begin position="1"/>
        <end position="25"/>
    </location>
</feature>
<gene>
    <name evidence="9" type="ORF">An06g02460</name>
</gene>
<dbReference type="KEGG" id="ang:An06g02460"/>
<evidence type="ECO:0000256" key="6">
    <source>
        <dbReference type="SAM" id="MobiDB-lite"/>
    </source>
</evidence>
<keyword evidence="2" id="KW-0378">Hydrolase</keyword>
<keyword evidence="7" id="KW-0732">Signal</keyword>
<feature type="chain" id="PRO_5044772333" description="Glycoside hydrolase family 3 N-terminal domain-containing protein" evidence="7">
    <location>
        <begin position="26"/>
        <end position="491"/>
    </location>
</feature>
<feature type="domain" description="Glycoside hydrolase family 3 N-terminal" evidence="8">
    <location>
        <begin position="51"/>
        <end position="357"/>
    </location>
</feature>
<evidence type="ECO:0000256" key="5">
    <source>
        <dbReference type="ARBA" id="ARBA00023295"/>
    </source>
</evidence>
<dbReference type="InterPro" id="IPR036962">
    <property type="entry name" value="Glyco_hydro_3_N_sf"/>
</dbReference>
<keyword evidence="3" id="KW-0325">Glycoprotein</keyword>
<protein>
    <recommendedName>
        <fullName evidence="8">Glycoside hydrolase family 3 N-terminal domain-containing protein</fullName>
    </recommendedName>
</protein>
<reference evidence="9" key="2">
    <citation type="submission" date="2025-08" db="UniProtKB">
        <authorList>
            <consortium name="RefSeq"/>
        </authorList>
    </citation>
    <scope>IDENTIFICATION</scope>
</reference>
<dbReference type="VEuPathDB" id="FungiDB:An06g02460"/>
<accession>A0AAJ6QC20</accession>
<reference evidence="9" key="1">
    <citation type="submission" date="2025-02" db="EMBL/GenBank/DDBJ databases">
        <authorList>
            <consortium name="NCBI Genome Project"/>
        </authorList>
    </citation>
    <scope>NUCLEOTIDE SEQUENCE</scope>
</reference>
<dbReference type="GeneID" id="4981245"/>
<keyword evidence="4" id="KW-0119">Carbohydrate metabolism</keyword>
<evidence type="ECO:0000256" key="7">
    <source>
        <dbReference type="SAM" id="SignalP"/>
    </source>
</evidence>
<dbReference type="AlphaFoldDB" id="A0AAJ6QC20"/>
<evidence type="ECO:0000256" key="2">
    <source>
        <dbReference type="ARBA" id="ARBA00022801"/>
    </source>
</evidence>
<evidence type="ECO:0000256" key="4">
    <source>
        <dbReference type="ARBA" id="ARBA00023277"/>
    </source>
</evidence>
<dbReference type="GO" id="GO:0016798">
    <property type="term" value="F:hydrolase activity, acting on glycosyl bonds"/>
    <property type="evidence" value="ECO:0007669"/>
    <property type="project" value="UniProtKB-KW"/>
</dbReference>
<feature type="compositionally biased region" description="Pro residues" evidence="6">
    <location>
        <begin position="459"/>
        <end position="475"/>
    </location>
</feature>
<sequence>MFYLRYLPFVATPLLAASAFSHASGAEDLAVLAGQHIVYTYPGISPPDALFDLVNEGKVGGLILFRENINQTNLTETSVLMRKLQQAHAKSPAYKGLPLPIMIDQEGGYVKRITNGGPWESAKEMGLARDPTLASSHGGSAAADALVAAGVNVNLAPVLDVYREESSFMNYWQRSFGNTSSLVTRCAVSFLSAMRKKGIAAAGKHFPGNGANPAGNDTDAGVVTLDLTLDEIRAVDEIPYRSAIQAGLGLIMASWSKYIMVDDRPAGLSRKWLEGELRSRLGYNGVIMTDALEAGAVKPYGDWSTVALLAKQAGADMILCASRNLTEGLMATEGLVAGLKNGSLSRTALEASFERIMAFRTLIQICEIYCKMPRANARSVPSSIWHETSKVAETTYTPSRRAKKSYKSIKSISLLSKILKRLCCLERVSPDQPESNMPTFRKISTYQLETGGATATPARLPPHRSPLMPHPPPTFRLPYLGHSSPEATGRR</sequence>
<dbReference type="RefSeq" id="XP_001391067.3">
    <property type="nucleotide sequence ID" value="XM_001391030.3"/>
</dbReference>
<organism evidence="9">
    <name type="scientific">Aspergillus niger</name>
    <dbReference type="NCBI Taxonomy" id="5061"/>
    <lineage>
        <taxon>Eukaryota</taxon>
        <taxon>Fungi</taxon>
        <taxon>Dikarya</taxon>
        <taxon>Ascomycota</taxon>
        <taxon>Pezizomycotina</taxon>
        <taxon>Eurotiomycetes</taxon>
        <taxon>Eurotiomycetidae</taxon>
        <taxon>Eurotiales</taxon>
        <taxon>Aspergillaceae</taxon>
        <taxon>Aspergillus</taxon>
        <taxon>Aspergillus subgen. Circumdati</taxon>
    </lineage>
</organism>
<keyword evidence="5" id="KW-0326">Glycosidase</keyword>
<evidence type="ECO:0000256" key="1">
    <source>
        <dbReference type="ARBA" id="ARBA00005336"/>
    </source>
</evidence>